<feature type="transmembrane region" description="Helical" evidence="13">
    <location>
        <begin position="129"/>
        <end position="147"/>
    </location>
</feature>
<dbReference type="GeneID" id="105030648"/>
<dbReference type="PRINTS" id="PR01065">
    <property type="entry name" value="P2Y3PRNOCPTR"/>
</dbReference>
<comment type="subcellular location">
    <subcellularLocation>
        <location evidence="1">Cell membrane</location>
        <topology evidence="1">Multi-pass membrane protein</topology>
    </subcellularLocation>
</comment>
<keyword evidence="12" id="KW-0807">Transducer</keyword>
<dbReference type="PANTHER" id="PTHR24231:SF16">
    <property type="entry name" value="P2Y PURINOCEPTOR 6"/>
    <property type="match status" value="1"/>
</dbReference>
<accession>A0AAY5K3L5</accession>
<evidence type="ECO:0000256" key="2">
    <source>
        <dbReference type="ARBA" id="ARBA00022475"/>
    </source>
</evidence>
<dbReference type="InterPro" id="IPR000371">
    <property type="entry name" value="P2Y3_rcpt"/>
</dbReference>
<gene>
    <name evidence="15" type="primary">P2RY6</name>
</gene>
<keyword evidence="2" id="KW-1003">Cell membrane</keyword>
<dbReference type="Ensembl" id="ENSELUT00000090617.1">
    <property type="protein sequence ID" value="ENSELUP00000082785.1"/>
    <property type="gene ID" value="ENSELUG00000043776.1"/>
</dbReference>
<feature type="transmembrane region" description="Helical" evidence="13">
    <location>
        <begin position="168"/>
        <end position="191"/>
    </location>
</feature>
<evidence type="ECO:0000256" key="1">
    <source>
        <dbReference type="ARBA" id="ARBA00004651"/>
    </source>
</evidence>
<keyword evidence="8 13" id="KW-0472">Membrane</keyword>
<sequence length="359" mass="41023">MPMSSLEVFSTEAFQPGMFTEPYSEKYVITVGENFTWPISRGCTYKEDFKRYLLPAVYSVVFLIGLPLNGVVILRIWRSRPCLTRSKVYMLNLAIADFLYVMSLPLLIFNYASHDYWPFGDLACKLVRFQFYSNLHGSILFLTCISLQRYFGICHPMAGWHKHGGRKLAWVVCGVVWLVVAALCAPTLHYATTGTQRNRTVCYELSRPQDSGNYYPYGMALTCLGFLLPFMGVVVCYCRMARLLCRPPSYQGVTMASSMEKRDTAVKMIVVVVTVFAVSFLPFHLTKTMYLLVRTLPDAPCATRNLFSVIYKCTRPFASMNSVLDPILFYFTQPRFRKSTRMLVSKMSILRDRGSKVNP</sequence>
<evidence type="ECO:0000256" key="13">
    <source>
        <dbReference type="SAM" id="Phobius"/>
    </source>
</evidence>
<reference evidence="15 16" key="1">
    <citation type="submission" date="2020-02" db="EMBL/GenBank/DDBJ databases">
        <title>Esox lucius (northern pike) genome, fEsoLuc1, primary haplotype.</title>
        <authorList>
            <person name="Myers G."/>
            <person name="Karagic N."/>
            <person name="Meyer A."/>
            <person name="Pippel M."/>
            <person name="Reichard M."/>
            <person name="Winkler S."/>
            <person name="Tracey A."/>
            <person name="Sims Y."/>
            <person name="Howe K."/>
            <person name="Rhie A."/>
            <person name="Formenti G."/>
            <person name="Durbin R."/>
            <person name="Fedrigo O."/>
            <person name="Jarvis E.D."/>
        </authorList>
    </citation>
    <scope>NUCLEOTIDE SEQUENCE [LARGE SCALE GENOMIC DNA]</scope>
</reference>
<proteinExistence type="predicted"/>
<dbReference type="Proteomes" id="UP000265140">
    <property type="component" value="Chromosome 1"/>
</dbReference>
<keyword evidence="3 13" id="KW-0812">Transmembrane</keyword>
<feature type="transmembrane region" description="Helical" evidence="13">
    <location>
        <begin position="89"/>
        <end position="109"/>
    </location>
</feature>
<keyword evidence="7" id="KW-1064">Adaptive immunity</keyword>
<evidence type="ECO:0000259" key="14">
    <source>
        <dbReference type="PROSITE" id="PS50262"/>
    </source>
</evidence>
<evidence type="ECO:0000256" key="8">
    <source>
        <dbReference type="ARBA" id="ARBA00023136"/>
    </source>
</evidence>
<keyword evidence="16" id="KW-1185">Reference proteome</keyword>
<evidence type="ECO:0000256" key="11">
    <source>
        <dbReference type="ARBA" id="ARBA00023180"/>
    </source>
</evidence>
<dbReference type="PRINTS" id="PR01157">
    <property type="entry name" value="P2YPURNOCPTR"/>
</dbReference>
<feature type="transmembrane region" description="Helical" evidence="13">
    <location>
        <begin position="214"/>
        <end position="238"/>
    </location>
</feature>
<reference evidence="15" key="3">
    <citation type="submission" date="2025-09" db="UniProtKB">
        <authorList>
            <consortium name="Ensembl"/>
        </authorList>
    </citation>
    <scope>IDENTIFICATION</scope>
</reference>
<evidence type="ECO:0000256" key="7">
    <source>
        <dbReference type="ARBA" id="ARBA00023130"/>
    </source>
</evidence>
<keyword evidence="9" id="KW-1015">Disulfide bond</keyword>
<dbReference type="GO" id="GO:1905835">
    <property type="term" value="P:cellular response to pyrimidine ribonucleotide"/>
    <property type="evidence" value="ECO:0007669"/>
    <property type="project" value="TreeGrafter"/>
</dbReference>
<dbReference type="GeneTree" id="ENSGT01030000234621"/>
<evidence type="ECO:0000313" key="15">
    <source>
        <dbReference type="Ensembl" id="ENSELUP00000082785.1"/>
    </source>
</evidence>
<evidence type="ECO:0000256" key="6">
    <source>
        <dbReference type="ARBA" id="ARBA00023040"/>
    </source>
</evidence>
<dbReference type="GO" id="GO:0002250">
    <property type="term" value="P:adaptive immune response"/>
    <property type="evidence" value="ECO:0007669"/>
    <property type="project" value="UniProtKB-KW"/>
</dbReference>
<evidence type="ECO:0000313" key="16">
    <source>
        <dbReference type="Proteomes" id="UP000265140"/>
    </source>
</evidence>
<dbReference type="SUPFAM" id="SSF81321">
    <property type="entry name" value="Family A G protein-coupled receptor-like"/>
    <property type="match status" value="1"/>
</dbReference>
<organism evidence="15 16">
    <name type="scientific">Esox lucius</name>
    <name type="common">Northern pike</name>
    <dbReference type="NCBI Taxonomy" id="8010"/>
    <lineage>
        <taxon>Eukaryota</taxon>
        <taxon>Metazoa</taxon>
        <taxon>Chordata</taxon>
        <taxon>Craniata</taxon>
        <taxon>Vertebrata</taxon>
        <taxon>Euteleostomi</taxon>
        <taxon>Actinopterygii</taxon>
        <taxon>Neopterygii</taxon>
        <taxon>Teleostei</taxon>
        <taxon>Protacanthopterygii</taxon>
        <taxon>Esociformes</taxon>
        <taxon>Esocidae</taxon>
        <taxon>Esox</taxon>
    </lineage>
</organism>
<evidence type="ECO:0000256" key="10">
    <source>
        <dbReference type="ARBA" id="ARBA00023170"/>
    </source>
</evidence>
<evidence type="ECO:0000256" key="3">
    <source>
        <dbReference type="ARBA" id="ARBA00022692"/>
    </source>
</evidence>
<keyword evidence="6" id="KW-0297">G-protein coupled receptor</keyword>
<keyword evidence="10" id="KW-0675">Receptor</keyword>
<dbReference type="GO" id="GO:0005886">
    <property type="term" value="C:plasma membrane"/>
    <property type="evidence" value="ECO:0007669"/>
    <property type="project" value="UniProtKB-SubCell"/>
</dbReference>
<feature type="transmembrane region" description="Helical" evidence="13">
    <location>
        <begin position="265"/>
        <end position="285"/>
    </location>
</feature>
<keyword evidence="11" id="KW-0325">Glycoprotein</keyword>
<reference evidence="15" key="2">
    <citation type="submission" date="2025-08" db="UniProtKB">
        <authorList>
            <consortium name="Ensembl"/>
        </authorList>
    </citation>
    <scope>IDENTIFICATION</scope>
</reference>
<name>A0AAY5K3L5_ESOLU</name>
<dbReference type="PRINTS" id="PR00237">
    <property type="entry name" value="GPCRRHODOPSN"/>
</dbReference>
<evidence type="ECO:0000256" key="4">
    <source>
        <dbReference type="ARBA" id="ARBA00022859"/>
    </source>
</evidence>
<dbReference type="KEGG" id="els:105030648"/>
<dbReference type="PROSITE" id="PS50262">
    <property type="entry name" value="G_PROTEIN_RECEP_F1_2"/>
    <property type="match status" value="1"/>
</dbReference>
<feature type="transmembrane region" description="Helical" evidence="13">
    <location>
        <begin position="56"/>
        <end position="77"/>
    </location>
</feature>
<feature type="domain" description="G-protein coupled receptors family 1 profile" evidence="14">
    <location>
        <begin position="68"/>
        <end position="329"/>
    </location>
</feature>
<dbReference type="GO" id="GO:0007200">
    <property type="term" value="P:phospholipase C-activating G protein-coupled receptor signaling pathway"/>
    <property type="evidence" value="ECO:0007669"/>
    <property type="project" value="InterPro"/>
</dbReference>
<protein>
    <recommendedName>
        <fullName evidence="14">G-protein coupled receptors family 1 profile domain-containing protein</fullName>
    </recommendedName>
</protein>
<dbReference type="GO" id="GO:0045030">
    <property type="term" value="F:G protein-coupled UTP receptor activity"/>
    <property type="evidence" value="ECO:0007669"/>
    <property type="project" value="TreeGrafter"/>
</dbReference>
<dbReference type="FunFam" id="1.20.1070.10:FF:000017">
    <property type="entry name" value="lysophosphatidic acid receptor 4"/>
    <property type="match status" value="1"/>
</dbReference>
<keyword evidence="5 13" id="KW-1133">Transmembrane helix</keyword>
<dbReference type="AlphaFoldDB" id="A0AAY5K3L5"/>
<evidence type="ECO:0000256" key="9">
    <source>
        <dbReference type="ARBA" id="ARBA00023157"/>
    </source>
</evidence>
<dbReference type="GO" id="GO:0045029">
    <property type="term" value="F:G protein-coupled UDP receptor activity"/>
    <property type="evidence" value="ECO:0007669"/>
    <property type="project" value="TreeGrafter"/>
</dbReference>
<dbReference type="InterPro" id="IPR000276">
    <property type="entry name" value="GPCR_Rhodpsn"/>
</dbReference>
<dbReference type="Pfam" id="PF00001">
    <property type="entry name" value="7tm_1"/>
    <property type="match status" value="1"/>
</dbReference>
<dbReference type="GO" id="GO:0001621">
    <property type="term" value="F:G protein-coupled ADP receptor activity"/>
    <property type="evidence" value="ECO:0007669"/>
    <property type="project" value="TreeGrafter"/>
</dbReference>
<dbReference type="PANTHER" id="PTHR24231">
    <property type="entry name" value="PURINOCEPTOR-RELATED G-PROTEIN COUPLED RECEPTOR"/>
    <property type="match status" value="1"/>
</dbReference>
<evidence type="ECO:0000256" key="12">
    <source>
        <dbReference type="ARBA" id="ARBA00023224"/>
    </source>
</evidence>
<evidence type="ECO:0000256" key="5">
    <source>
        <dbReference type="ARBA" id="ARBA00022989"/>
    </source>
</evidence>
<dbReference type="Gene3D" id="1.20.1070.10">
    <property type="entry name" value="Rhodopsin 7-helix transmembrane proteins"/>
    <property type="match status" value="1"/>
</dbReference>
<dbReference type="InterPro" id="IPR017452">
    <property type="entry name" value="GPCR_Rhodpsn_7TM"/>
</dbReference>
<keyword evidence="4" id="KW-0391">Immunity</keyword>